<evidence type="ECO:0000313" key="3">
    <source>
        <dbReference type="Proteomes" id="UP001156666"/>
    </source>
</evidence>
<dbReference type="RefSeq" id="WP_235293630.1">
    <property type="nucleotide sequence ID" value="NZ_BSOH01000020.1"/>
</dbReference>
<dbReference type="Pfam" id="PF01381">
    <property type="entry name" value="HTH_3"/>
    <property type="match status" value="1"/>
</dbReference>
<reference evidence="2" key="2">
    <citation type="submission" date="2023-01" db="EMBL/GenBank/DDBJ databases">
        <title>Draft genome sequence of Portibacter lacus strain NBRC 108769.</title>
        <authorList>
            <person name="Sun Q."/>
            <person name="Mori K."/>
        </authorList>
    </citation>
    <scope>NUCLEOTIDE SEQUENCE</scope>
    <source>
        <strain evidence="2">NBRC 108769</strain>
    </source>
</reference>
<dbReference type="Gene3D" id="1.10.260.40">
    <property type="entry name" value="lambda repressor-like DNA-binding domains"/>
    <property type="match status" value="1"/>
</dbReference>
<dbReference type="PROSITE" id="PS50943">
    <property type="entry name" value="HTH_CROC1"/>
    <property type="match status" value="1"/>
</dbReference>
<dbReference type="SUPFAM" id="SSF47413">
    <property type="entry name" value="lambda repressor-like DNA-binding domains"/>
    <property type="match status" value="1"/>
</dbReference>
<evidence type="ECO:0000313" key="2">
    <source>
        <dbReference type="EMBL" id="GLR18266.1"/>
    </source>
</evidence>
<dbReference type="EMBL" id="BSOH01000020">
    <property type="protein sequence ID" value="GLR18266.1"/>
    <property type="molecule type" value="Genomic_DNA"/>
</dbReference>
<proteinExistence type="predicted"/>
<dbReference type="Proteomes" id="UP001156666">
    <property type="component" value="Unassembled WGS sequence"/>
</dbReference>
<dbReference type="InterPro" id="IPR010982">
    <property type="entry name" value="Lambda_DNA-bd_dom_sf"/>
</dbReference>
<feature type="domain" description="HTH cro/C1-type" evidence="1">
    <location>
        <begin position="95"/>
        <end position="149"/>
    </location>
</feature>
<dbReference type="AlphaFoldDB" id="A0AA37WDW7"/>
<evidence type="ECO:0000259" key="1">
    <source>
        <dbReference type="PROSITE" id="PS50943"/>
    </source>
</evidence>
<name>A0AA37WDW7_9BACT</name>
<gene>
    <name evidence="2" type="ORF">GCM10007940_28820</name>
</gene>
<dbReference type="SMART" id="SM00530">
    <property type="entry name" value="HTH_XRE"/>
    <property type="match status" value="1"/>
</dbReference>
<comment type="caution">
    <text evidence="2">The sequence shown here is derived from an EMBL/GenBank/DDBJ whole genome shotgun (WGS) entry which is preliminary data.</text>
</comment>
<dbReference type="CDD" id="cd00093">
    <property type="entry name" value="HTH_XRE"/>
    <property type="match status" value="1"/>
</dbReference>
<sequence length="186" mass="22028">MKDINISTIVNISILESELEYEKALSIYKKLRWMVKDDPSLEPKRQHIKELILKYEKVNWNNDDAISERQIEESDIAEKLIEKEEEFIYQRKLIIKKKLKKLGLNQQDLGKILGHRKNYISELINGVRPFSKNDLVIIHRLLKIKLDQLMPTFIETDMIEKINSVLDELNNEKLKLDENDLVLSKD</sequence>
<keyword evidence="3" id="KW-1185">Reference proteome</keyword>
<reference evidence="2" key="1">
    <citation type="journal article" date="2014" name="Int. J. Syst. Evol. Microbiol.">
        <title>Complete genome sequence of Corynebacterium casei LMG S-19264T (=DSM 44701T), isolated from a smear-ripened cheese.</title>
        <authorList>
            <consortium name="US DOE Joint Genome Institute (JGI-PGF)"/>
            <person name="Walter F."/>
            <person name="Albersmeier A."/>
            <person name="Kalinowski J."/>
            <person name="Ruckert C."/>
        </authorList>
    </citation>
    <scope>NUCLEOTIDE SEQUENCE</scope>
    <source>
        <strain evidence="2">NBRC 108769</strain>
    </source>
</reference>
<accession>A0AA37WDW7</accession>
<organism evidence="2 3">
    <name type="scientific">Portibacter lacus</name>
    <dbReference type="NCBI Taxonomy" id="1099794"/>
    <lineage>
        <taxon>Bacteria</taxon>
        <taxon>Pseudomonadati</taxon>
        <taxon>Bacteroidota</taxon>
        <taxon>Saprospiria</taxon>
        <taxon>Saprospirales</taxon>
        <taxon>Haliscomenobacteraceae</taxon>
        <taxon>Portibacter</taxon>
    </lineage>
</organism>
<dbReference type="GO" id="GO:0003677">
    <property type="term" value="F:DNA binding"/>
    <property type="evidence" value="ECO:0007669"/>
    <property type="project" value="InterPro"/>
</dbReference>
<dbReference type="InterPro" id="IPR001387">
    <property type="entry name" value="Cro/C1-type_HTH"/>
</dbReference>
<protein>
    <recommendedName>
        <fullName evidence="1">HTH cro/C1-type domain-containing protein</fullName>
    </recommendedName>
</protein>